<evidence type="ECO:0000313" key="1">
    <source>
        <dbReference type="EMBL" id="CAD7636806.1"/>
    </source>
</evidence>
<organism evidence="1">
    <name type="scientific">Oppiella nova</name>
    <dbReference type="NCBI Taxonomy" id="334625"/>
    <lineage>
        <taxon>Eukaryota</taxon>
        <taxon>Metazoa</taxon>
        <taxon>Ecdysozoa</taxon>
        <taxon>Arthropoda</taxon>
        <taxon>Chelicerata</taxon>
        <taxon>Arachnida</taxon>
        <taxon>Acari</taxon>
        <taxon>Acariformes</taxon>
        <taxon>Sarcoptiformes</taxon>
        <taxon>Oribatida</taxon>
        <taxon>Brachypylina</taxon>
        <taxon>Oppioidea</taxon>
        <taxon>Oppiidae</taxon>
        <taxon>Oppiella</taxon>
    </lineage>
</organism>
<gene>
    <name evidence="1" type="ORF">ONB1V03_LOCUS431</name>
</gene>
<dbReference type="Proteomes" id="UP000728032">
    <property type="component" value="Unassembled WGS sequence"/>
</dbReference>
<dbReference type="AlphaFoldDB" id="A0A7R9L9Y7"/>
<accession>A0A7R9L9Y7</accession>
<proteinExistence type="predicted"/>
<feature type="non-terminal residue" evidence="1">
    <location>
        <position position="1"/>
    </location>
</feature>
<reference evidence="1" key="1">
    <citation type="submission" date="2020-11" db="EMBL/GenBank/DDBJ databases">
        <authorList>
            <person name="Tran Van P."/>
        </authorList>
    </citation>
    <scope>NUCLEOTIDE SEQUENCE</scope>
</reference>
<dbReference type="OrthoDB" id="193931at2759"/>
<protein>
    <submittedName>
        <fullName evidence="1">Uncharacterized protein</fullName>
    </submittedName>
</protein>
<evidence type="ECO:0000313" key="2">
    <source>
        <dbReference type="Proteomes" id="UP000728032"/>
    </source>
</evidence>
<sequence>ECRPQTRPDLPKLPVLASTVKQSLLSTVSIASTALYSRIAISSDVVAEPYSHTVYGYREVIALPECIGTDSRPTTTSSHTVPHVRHTHTPKHRVLRVCGLSGHPDPRALYSCSVGALTPLSYQCYQCSAKPTVFVLTPGHRPTTDHITPITTTWMLMTTCVSCMSC</sequence>
<name>A0A7R9L9Y7_9ACAR</name>
<keyword evidence="2" id="KW-1185">Reference proteome</keyword>
<dbReference type="EMBL" id="CAJPVJ010000025">
    <property type="protein sequence ID" value="CAG2158782.1"/>
    <property type="molecule type" value="Genomic_DNA"/>
</dbReference>
<dbReference type="EMBL" id="OC914850">
    <property type="protein sequence ID" value="CAD7636806.1"/>
    <property type="molecule type" value="Genomic_DNA"/>
</dbReference>